<keyword evidence="9" id="KW-0234">DNA repair</keyword>
<evidence type="ECO:0000259" key="10">
    <source>
        <dbReference type="Pfam" id="PF12705"/>
    </source>
</evidence>
<dbReference type="InterPro" id="IPR011604">
    <property type="entry name" value="PDDEXK-like_dom_sf"/>
</dbReference>
<dbReference type="InterPro" id="IPR049035">
    <property type="entry name" value="ADDB_N"/>
</dbReference>
<keyword evidence="4" id="KW-0378">Hydrolase</keyword>
<comment type="caution">
    <text evidence="12">The sequence shown here is derived from an EMBL/GenBank/DDBJ whole genome shotgun (WGS) entry which is preliminary data.</text>
</comment>
<dbReference type="Proteomes" id="UP000182152">
    <property type="component" value="Unassembled WGS sequence"/>
</dbReference>
<keyword evidence="13" id="KW-1185">Reference proteome</keyword>
<dbReference type="EMBL" id="JXLB01000001">
    <property type="protein sequence ID" value="OJG83843.1"/>
    <property type="molecule type" value="Genomic_DNA"/>
</dbReference>
<keyword evidence="5 12" id="KW-0347">Helicase</keyword>
<keyword evidence="3" id="KW-0227">DNA damage</keyword>
<proteinExistence type="predicted"/>
<dbReference type="GO" id="GO:0006281">
    <property type="term" value="P:DNA repair"/>
    <property type="evidence" value="ECO:0007669"/>
    <property type="project" value="UniProtKB-KW"/>
</dbReference>
<dbReference type="SUPFAM" id="SSF52540">
    <property type="entry name" value="P-loop containing nucleoside triphosphate hydrolases"/>
    <property type="match status" value="1"/>
</dbReference>
<dbReference type="STRING" id="150033.RV14_GL000020"/>
<name>A0A1L8WS61_9ENTE</name>
<feature type="domain" description="ATP-dependent helicase/deoxyribonuclease subunit B N-terminal" evidence="11">
    <location>
        <begin position="14"/>
        <end position="287"/>
    </location>
</feature>
<keyword evidence="8" id="KW-0238">DNA-binding</keyword>
<evidence type="ECO:0000313" key="12">
    <source>
        <dbReference type="EMBL" id="OJG83843.1"/>
    </source>
</evidence>
<dbReference type="Gene3D" id="3.40.50.300">
    <property type="entry name" value="P-loop containing nucleotide triphosphate hydrolases"/>
    <property type="match status" value="4"/>
</dbReference>
<reference evidence="12 13" key="1">
    <citation type="submission" date="2014-12" db="EMBL/GenBank/DDBJ databases">
        <title>Draft genome sequences of 29 type strains of Enterococci.</title>
        <authorList>
            <person name="Zhong Z."/>
            <person name="Sun Z."/>
            <person name="Liu W."/>
            <person name="Zhang W."/>
            <person name="Zhang H."/>
        </authorList>
    </citation>
    <scope>NUCLEOTIDE SEQUENCE [LARGE SCALE GENOMIC DNA]</scope>
    <source>
        <strain evidence="12 13">DSM 15687</strain>
    </source>
</reference>
<gene>
    <name evidence="12" type="ORF">RV14_GL000020</name>
</gene>
<evidence type="ECO:0000256" key="1">
    <source>
        <dbReference type="ARBA" id="ARBA00022722"/>
    </source>
</evidence>
<dbReference type="GO" id="GO:0004386">
    <property type="term" value="F:helicase activity"/>
    <property type="evidence" value="ECO:0007669"/>
    <property type="project" value="UniProtKB-KW"/>
</dbReference>
<protein>
    <submittedName>
        <fullName evidence="12">Helicase-exonuclease AddAB, AddB subunit</fullName>
    </submittedName>
</protein>
<keyword evidence="2" id="KW-0547">Nucleotide-binding</keyword>
<keyword evidence="6 12" id="KW-0269">Exonuclease</keyword>
<dbReference type="GO" id="GO:0006310">
    <property type="term" value="P:DNA recombination"/>
    <property type="evidence" value="ECO:0007669"/>
    <property type="project" value="TreeGrafter"/>
</dbReference>
<accession>A0A1L8WS61</accession>
<sequence length="1186" mass="139538">MKLTDKEKNMSLQFILGTARKDHSTALINEAVEWLAKGKKHQVFFLVPNYNKFEQEQEILTQLRKKSGKSSFSTMNVQVFSFYRLAWYLLQQTTLLSGKELSESGSAMIFRQILEKNEEHLTIFRGEIHKKGFIQQLQELYTELRIGNISAEDLVFSQTTESLKEENQQLKLKDLHLIFTAFEEELYQRALQSEDVLTILANYMQTQELTEVKFIVSGFTRVNAQEYHLLQVMMEKGHLLLDLLLDRPYTTTLPEVLTLFYETGKLYYQLFHCAKERKIPVLVDKFAPSRMLPAVLQQLQIMWEETSSNKKSKTVQLAQQASLKLWEAENATEEVRQLAVEIRRLVSEEHYRYRDIQLLTKDMGLYGNLLKPVFKEMAIPYYIDEEQLMENHPLIEWINSLFSLDRYGYRLNDLMRFFKTELFMDEVSERIDLETWRKKRNQFREKLDVTENVALAYNYQGTYWTRETDWHFVSYDFEAKQLEDVQSLEKRSNEIRRFFKERVPIFFEKIKNCQIGKEGATVFYQFLVNSGVQQQLVFWRNQEIERGNLASARNHEQTWGALVDLLDEYTLIYGDAKFDWSLFQELITSGLENLSYGKIPTAIDQVRVNRLELVRPNQAKVTFAVGLNDHVFPDCKETKGLLSSEEREHLNARLTEEKFLFDPAKESMSFEPLQAYLVFASATERLYLSYAQSYDTNILKISPYLQRIIKYLSVPVERKESLILESDPSCYVGTYRSGVNTINHVYRLAKEEKKPLPVYWRELRERILQSRWRNFALQIFESQDHMNVPVSLPKKIAENLYGKEIYTSISRLENFYNCEFKYFVHFGLKLKERMVYGLTPAATGDFYHESLDRFFKLLFSSQWSLVEMTEQQRKEFTEKVLQEVFGELRFEILDHSARMNYIRYQLEQTIQKVVWALQKQSRNTGMKPLQTEILFGQIAGSQGIPGLELPLNNGGKLHVRGKIDRVDVAVEKEDTWLSVVDYKSSSRSFDVTEAYYGMAMQLLTYLDVALMDAVRLTGKVAVRPAGSYYLHVHNPILTDPHEVEKTTLKKFSYDGIFVDEPQLLEILDHSLEAKENSLIYPVKKNAKDEYQKGNFSKEKFYTEEELQLFMTHNRDNMRLAGEKIMSGEIKLNPAYKDKERLACQFCPFRSICTFDVMLKENNYHRLEKLNKEEALKRIIKRSEEEE</sequence>
<keyword evidence="1" id="KW-0540">Nuclease</keyword>
<evidence type="ECO:0000256" key="7">
    <source>
        <dbReference type="ARBA" id="ARBA00022840"/>
    </source>
</evidence>
<dbReference type="AlphaFoldDB" id="A0A1L8WS61"/>
<dbReference type="GO" id="GO:0004527">
    <property type="term" value="F:exonuclease activity"/>
    <property type="evidence" value="ECO:0007669"/>
    <property type="project" value="UniProtKB-KW"/>
</dbReference>
<evidence type="ECO:0000256" key="4">
    <source>
        <dbReference type="ARBA" id="ARBA00022801"/>
    </source>
</evidence>
<evidence type="ECO:0000259" key="11">
    <source>
        <dbReference type="Pfam" id="PF21445"/>
    </source>
</evidence>
<evidence type="ECO:0000256" key="6">
    <source>
        <dbReference type="ARBA" id="ARBA00022839"/>
    </source>
</evidence>
<evidence type="ECO:0000256" key="5">
    <source>
        <dbReference type="ARBA" id="ARBA00022806"/>
    </source>
</evidence>
<dbReference type="PANTHER" id="PTHR30591:SF1">
    <property type="entry name" value="RECBCD ENZYME SUBUNIT RECC"/>
    <property type="match status" value="1"/>
</dbReference>
<evidence type="ECO:0000256" key="8">
    <source>
        <dbReference type="ARBA" id="ARBA00023125"/>
    </source>
</evidence>
<feature type="domain" description="PD-(D/E)XK endonuclease-like" evidence="10">
    <location>
        <begin position="807"/>
        <end position="1152"/>
    </location>
</feature>
<dbReference type="Gene3D" id="3.90.320.10">
    <property type="match status" value="1"/>
</dbReference>
<evidence type="ECO:0000256" key="2">
    <source>
        <dbReference type="ARBA" id="ARBA00022741"/>
    </source>
</evidence>
<evidence type="ECO:0000256" key="3">
    <source>
        <dbReference type="ARBA" id="ARBA00022763"/>
    </source>
</evidence>
<evidence type="ECO:0000313" key="13">
    <source>
        <dbReference type="Proteomes" id="UP000182152"/>
    </source>
</evidence>
<dbReference type="Pfam" id="PF21445">
    <property type="entry name" value="ADDB_N"/>
    <property type="match status" value="1"/>
</dbReference>
<dbReference type="GO" id="GO:0005524">
    <property type="term" value="F:ATP binding"/>
    <property type="evidence" value="ECO:0007669"/>
    <property type="project" value="UniProtKB-KW"/>
</dbReference>
<dbReference type="Pfam" id="PF12705">
    <property type="entry name" value="PDDEXK_1"/>
    <property type="match status" value="1"/>
</dbReference>
<dbReference type="InterPro" id="IPR038726">
    <property type="entry name" value="PDDEXK_AddAB-type"/>
</dbReference>
<organism evidence="12 13">
    <name type="scientific">Enterococcus ratti</name>
    <dbReference type="NCBI Taxonomy" id="150033"/>
    <lineage>
        <taxon>Bacteria</taxon>
        <taxon>Bacillati</taxon>
        <taxon>Bacillota</taxon>
        <taxon>Bacilli</taxon>
        <taxon>Lactobacillales</taxon>
        <taxon>Enterococcaceae</taxon>
        <taxon>Enterococcus</taxon>
    </lineage>
</organism>
<keyword evidence="7" id="KW-0067">ATP-binding</keyword>
<evidence type="ECO:0000256" key="9">
    <source>
        <dbReference type="ARBA" id="ARBA00023204"/>
    </source>
</evidence>
<dbReference type="InterPro" id="IPR027417">
    <property type="entry name" value="P-loop_NTPase"/>
</dbReference>
<dbReference type="PANTHER" id="PTHR30591">
    <property type="entry name" value="RECBCD ENZYME SUBUNIT RECC"/>
    <property type="match status" value="1"/>
</dbReference>
<dbReference type="GO" id="GO:0003677">
    <property type="term" value="F:DNA binding"/>
    <property type="evidence" value="ECO:0007669"/>
    <property type="project" value="UniProtKB-KW"/>
</dbReference>